<dbReference type="InterPro" id="IPR013083">
    <property type="entry name" value="Znf_RING/FYVE/PHD"/>
</dbReference>
<evidence type="ECO:0000313" key="8">
    <source>
        <dbReference type="Proteomes" id="UP000828390"/>
    </source>
</evidence>
<evidence type="ECO:0000313" key="7">
    <source>
        <dbReference type="EMBL" id="KAH3717569.1"/>
    </source>
</evidence>
<evidence type="ECO:0000256" key="3">
    <source>
        <dbReference type="ARBA" id="ARBA00022833"/>
    </source>
</evidence>
<evidence type="ECO:0000256" key="1">
    <source>
        <dbReference type="ARBA" id="ARBA00022723"/>
    </source>
</evidence>
<dbReference type="Pfam" id="PF08450">
    <property type="entry name" value="SGL"/>
    <property type="match status" value="1"/>
</dbReference>
<dbReference type="Proteomes" id="UP000828390">
    <property type="component" value="Unassembled WGS sequence"/>
</dbReference>
<keyword evidence="5" id="KW-0175">Coiled coil</keyword>
<dbReference type="Gene3D" id="2.120.10.30">
    <property type="entry name" value="TolB, C-terminal domain"/>
    <property type="match status" value="1"/>
</dbReference>
<keyword evidence="2 4" id="KW-0863">Zinc-finger</keyword>
<dbReference type="PROSITE" id="PS00518">
    <property type="entry name" value="ZF_RING_1"/>
    <property type="match status" value="1"/>
</dbReference>
<keyword evidence="1" id="KW-0479">Metal-binding</keyword>
<reference evidence="7" key="1">
    <citation type="journal article" date="2019" name="bioRxiv">
        <title>The Genome of the Zebra Mussel, Dreissena polymorpha: A Resource for Invasive Species Research.</title>
        <authorList>
            <person name="McCartney M.A."/>
            <person name="Auch B."/>
            <person name="Kono T."/>
            <person name="Mallez S."/>
            <person name="Zhang Y."/>
            <person name="Obille A."/>
            <person name="Becker A."/>
            <person name="Abrahante J.E."/>
            <person name="Garbe J."/>
            <person name="Badalamenti J.P."/>
            <person name="Herman A."/>
            <person name="Mangelson H."/>
            <person name="Liachko I."/>
            <person name="Sullivan S."/>
            <person name="Sone E.D."/>
            <person name="Koren S."/>
            <person name="Silverstein K.A.T."/>
            <person name="Beckman K.B."/>
            <person name="Gohl D.M."/>
        </authorList>
    </citation>
    <scope>NUCLEOTIDE SEQUENCE</scope>
    <source>
        <strain evidence="7">Duluth1</strain>
        <tissue evidence="7">Whole animal</tissue>
    </source>
</reference>
<comment type="caution">
    <text evidence="7">The sequence shown here is derived from an EMBL/GenBank/DDBJ whole genome shotgun (WGS) entry which is preliminary data.</text>
</comment>
<name>A0A9D4C5U7_DREPO</name>
<dbReference type="InterPro" id="IPR013658">
    <property type="entry name" value="SGL"/>
</dbReference>
<evidence type="ECO:0000256" key="2">
    <source>
        <dbReference type="ARBA" id="ARBA00022771"/>
    </source>
</evidence>
<dbReference type="SUPFAM" id="SSF63829">
    <property type="entry name" value="Calcium-dependent phosphotriesterase"/>
    <property type="match status" value="1"/>
</dbReference>
<dbReference type="InterPro" id="IPR001841">
    <property type="entry name" value="Znf_RING"/>
</dbReference>
<dbReference type="SUPFAM" id="SSF57850">
    <property type="entry name" value="RING/U-box"/>
    <property type="match status" value="1"/>
</dbReference>
<dbReference type="SMART" id="SM00184">
    <property type="entry name" value="RING"/>
    <property type="match status" value="1"/>
</dbReference>
<keyword evidence="8" id="KW-1185">Reference proteome</keyword>
<evidence type="ECO:0000259" key="6">
    <source>
        <dbReference type="PROSITE" id="PS50089"/>
    </source>
</evidence>
<dbReference type="EMBL" id="JAIWYP010000013">
    <property type="protein sequence ID" value="KAH3717569.1"/>
    <property type="molecule type" value="Genomic_DNA"/>
</dbReference>
<evidence type="ECO:0000256" key="5">
    <source>
        <dbReference type="SAM" id="Coils"/>
    </source>
</evidence>
<dbReference type="InterPro" id="IPR047153">
    <property type="entry name" value="TRIM45/56/19-like"/>
</dbReference>
<dbReference type="InterPro" id="IPR017907">
    <property type="entry name" value="Znf_RING_CS"/>
</dbReference>
<keyword evidence="3" id="KW-0862">Zinc</keyword>
<dbReference type="Gene3D" id="3.30.40.10">
    <property type="entry name" value="Zinc/RING finger domain, C3HC4 (zinc finger)"/>
    <property type="match status" value="1"/>
</dbReference>
<organism evidence="7 8">
    <name type="scientific">Dreissena polymorpha</name>
    <name type="common">Zebra mussel</name>
    <name type="synonym">Mytilus polymorpha</name>
    <dbReference type="NCBI Taxonomy" id="45954"/>
    <lineage>
        <taxon>Eukaryota</taxon>
        <taxon>Metazoa</taxon>
        <taxon>Spiralia</taxon>
        <taxon>Lophotrochozoa</taxon>
        <taxon>Mollusca</taxon>
        <taxon>Bivalvia</taxon>
        <taxon>Autobranchia</taxon>
        <taxon>Heteroconchia</taxon>
        <taxon>Euheterodonta</taxon>
        <taxon>Imparidentia</taxon>
        <taxon>Neoheterodontei</taxon>
        <taxon>Myida</taxon>
        <taxon>Dreissenoidea</taxon>
        <taxon>Dreissenidae</taxon>
        <taxon>Dreissena</taxon>
    </lineage>
</organism>
<dbReference type="InterPro" id="IPR018957">
    <property type="entry name" value="Znf_C3HC4_RING-type"/>
</dbReference>
<dbReference type="PANTHER" id="PTHR25462:SF296">
    <property type="entry name" value="MEIOTIC P26, ISOFORM F"/>
    <property type="match status" value="1"/>
</dbReference>
<evidence type="ECO:0000256" key="4">
    <source>
        <dbReference type="PROSITE-ProRule" id="PRU00175"/>
    </source>
</evidence>
<dbReference type="AlphaFoldDB" id="A0A9D4C5U7"/>
<dbReference type="GO" id="GO:0008270">
    <property type="term" value="F:zinc ion binding"/>
    <property type="evidence" value="ECO:0007669"/>
    <property type="project" value="UniProtKB-KW"/>
</dbReference>
<feature type="domain" description="RING-type" evidence="6">
    <location>
        <begin position="15"/>
        <end position="62"/>
    </location>
</feature>
<reference evidence="7" key="2">
    <citation type="submission" date="2020-11" db="EMBL/GenBank/DDBJ databases">
        <authorList>
            <person name="McCartney M.A."/>
            <person name="Auch B."/>
            <person name="Kono T."/>
            <person name="Mallez S."/>
            <person name="Becker A."/>
            <person name="Gohl D.M."/>
            <person name="Silverstein K.A.T."/>
            <person name="Koren S."/>
            <person name="Bechman K.B."/>
            <person name="Herman A."/>
            <person name="Abrahante J.E."/>
            <person name="Garbe J."/>
        </authorList>
    </citation>
    <scope>NUCLEOTIDE SEQUENCE</scope>
    <source>
        <strain evidence="7">Duluth1</strain>
        <tissue evidence="7">Whole animal</tissue>
    </source>
</reference>
<proteinExistence type="predicted"/>
<sequence length="647" mass="73834">MAEAVIQADKLPIKCPICLDTYTQPRTLPCLHTFCTTCLQAHISNVHLMSHYSLSFPCPVCRNETRPPMSFRREETFAELFPMNHLVVSLIDDAVMKNLDDVTFCTQHPDCRVSMFCRDHKEVCCPTCVAKAHRKCDDVTEIESILEEFDLDKEQESIIQHISDLENLATDHEAKCAITASKLEMEIDKVKRKLQNEKEKLLDHIEDLEEKACADVDEKSKSLKETIAREKEFAMKGKETCSSALLDVKERTNNGNKLRTFIQIQQTKKTIESHFIQQPRPELSDEITFKINFNKKLSDLNNLDSFASIRLETSKDDKCVNTKADYCSNHFANVSPNFETRSKSHGVTYRSQTVRLSTTFGSTIHLQFVSSLDEADPRRQWVSGVTFIDHRMLIMCNQTKASLCLIRESRLVHEDTRPTAPWDVTYVQDARIAVTYPQERLIRIFDIHCSHTFMKIFGKPSLSNKPIELRRTIVTEGACYGIATVRNNFIVACEDRLMVFNHTGNCLKTIKDNNGCGTKFKRLVGIAVDNFRHTVYVTDEASNCVYFFEFCKTNVSELPTSVYTHENLKCPQGIAINSSGQIFVCAFVSKNIHLITPSGETIRIIPTLQRPYGISIESKHSFLILTFYPESDLDNNAPVLHLYKLAH</sequence>
<feature type="coiled-coil region" evidence="5">
    <location>
        <begin position="180"/>
        <end position="211"/>
    </location>
</feature>
<dbReference type="SUPFAM" id="SSF57845">
    <property type="entry name" value="B-box zinc-binding domain"/>
    <property type="match status" value="1"/>
</dbReference>
<dbReference type="InterPro" id="IPR011042">
    <property type="entry name" value="6-blade_b-propeller_TolB-like"/>
</dbReference>
<dbReference type="PROSITE" id="PS50089">
    <property type="entry name" value="ZF_RING_2"/>
    <property type="match status" value="1"/>
</dbReference>
<dbReference type="PANTHER" id="PTHR25462">
    <property type="entry name" value="BONUS, ISOFORM C-RELATED"/>
    <property type="match status" value="1"/>
</dbReference>
<dbReference type="Pfam" id="PF00097">
    <property type="entry name" value="zf-C3HC4"/>
    <property type="match status" value="1"/>
</dbReference>
<accession>A0A9D4C5U7</accession>
<gene>
    <name evidence="7" type="ORF">DPMN_060362</name>
</gene>
<protein>
    <recommendedName>
        <fullName evidence="6">RING-type domain-containing protein</fullName>
    </recommendedName>
</protein>